<evidence type="ECO:0000256" key="1">
    <source>
        <dbReference type="SAM" id="MobiDB-lite"/>
    </source>
</evidence>
<protein>
    <submittedName>
        <fullName evidence="2">Uncharacterized protein</fullName>
    </submittedName>
</protein>
<sequence length="56" mass="6883">RKKNKSSKNYQKKSKTQKEQKTANSQTRHKKFSCLSYCILFIRYRSRKKFNQKTHN</sequence>
<feature type="region of interest" description="Disordered" evidence="1">
    <location>
        <begin position="1"/>
        <end position="29"/>
    </location>
</feature>
<feature type="compositionally biased region" description="Basic residues" evidence="1">
    <location>
        <begin position="1"/>
        <end position="15"/>
    </location>
</feature>
<dbReference type="EnsemblMetazoa" id="Aqu2.1.32602_001">
    <property type="protein sequence ID" value="Aqu2.1.32602_001"/>
    <property type="gene ID" value="Aqu2.1.32602"/>
</dbReference>
<evidence type="ECO:0000313" key="2">
    <source>
        <dbReference type="EnsemblMetazoa" id="Aqu2.1.32602_001"/>
    </source>
</evidence>
<dbReference type="InParanoid" id="A0A1X7UZ22"/>
<name>A0A1X7UZ22_AMPQE</name>
<dbReference type="AlphaFoldDB" id="A0A1X7UZ22"/>
<organism evidence="2">
    <name type="scientific">Amphimedon queenslandica</name>
    <name type="common">Sponge</name>
    <dbReference type="NCBI Taxonomy" id="400682"/>
    <lineage>
        <taxon>Eukaryota</taxon>
        <taxon>Metazoa</taxon>
        <taxon>Porifera</taxon>
        <taxon>Demospongiae</taxon>
        <taxon>Heteroscleromorpha</taxon>
        <taxon>Haplosclerida</taxon>
        <taxon>Niphatidae</taxon>
        <taxon>Amphimedon</taxon>
    </lineage>
</organism>
<accession>A0A1X7UZ22</accession>
<proteinExistence type="predicted"/>
<reference evidence="2" key="1">
    <citation type="submission" date="2017-05" db="UniProtKB">
        <authorList>
            <consortium name="EnsemblMetazoa"/>
        </authorList>
    </citation>
    <scope>IDENTIFICATION</scope>
</reference>